<name>A7ETP7_SCLS1</name>
<sequence length="91" mass="9779">MTNMEVIPPTGSRRHSQKNVTLSLVKKLHVAAGYALSPAVNNQRDELSIHSIAGIQVELYTSNYWLGGGLPGVQIGRGREPPVIYPSGVKG</sequence>
<evidence type="ECO:0000313" key="2">
    <source>
        <dbReference type="Proteomes" id="UP000001312"/>
    </source>
</evidence>
<dbReference type="KEGG" id="ssl:SS1G_08704"/>
<dbReference type="Proteomes" id="UP000001312">
    <property type="component" value="Unassembled WGS sequence"/>
</dbReference>
<protein>
    <submittedName>
        <fullName evidence="1">Uncharacterized protein</fullName>
    </submittedName>
</protein>
<dbReference type="EMBL" id="CH476632">
    <property type="protein sequence ID" value="EDN92839.1"/>
    <property type="molecule type" value="Genomic_DNA"/>
</dbReference>
<dbReference type="GeneID" id="5486509"/>
<gene>
    <name evidence="1" type="ORF">SS1G_08704</name>
</gene>
<keyword evidence="2" id="KW-1185">Reference proteome</keyword>
<accession>A7ETP7</accession>
<proteinExistence type="predicted"/>
<reference evidence="2" key="1">
    <citation type="journal article" date="2011" name="PLoS Genet.">
        <title>Genomic analysis of the necrotrophic fungal pathogens Sclerotinia sclerotiorum and Botrytis cinerea.</title>
        <authorList>
            <person name="Amselem J."/>
            <person name="Cuomo C.A."/>
            <person name="van Kan J.A."/>
            <person name="Viaud M."/>
            <person name="Benito E.P."/>
            <person name="Couloux A."/>
            <person name="Coutinho P.M."/>
            <person name="de Vries R.P."/>
            <person name="Dyer P.S."/>
            <person name="Fillinger S."/>
            <person name="Fournier E."/>
            <person name="Gout L."/>
            <person name="Hahn M."/>
            <person name="Kohn L."/>
            <person name="Lapalu N."/>
            <person name="Plummer K.M."/>
            <person name="Pradier J.M."/>
            <person name="Quevillon E."/>
            <person name="Sharon A."/>
            <person name="Simon A."/>
            <person name="ten Have A."/>
            <person name="Tudzynski B."/>
            <person name="Tudzynski P."/>
            <person name="Wincker P."/>
            <person name="Andrew M."/>
            <person name="Anthouard V."/>
            <person name="Beever R.E."/>
            <person name="Beffa R."/>
            <person name="Benoit I."/>
            <person name="Bouzid O."/>
            <person name="Brault B."/>
            <person name="Chen Z."/>
            <person name="Choquer M."/>
            <person name="Collemare J."/>
            <person name="Cotton P."/>
            <person name="Danchin E.G."/>
            <person name="Da Silva C."/>
            <person name="Gautier A."/>
            <person name="Giraud C."/>
            <person name="Giraud T."/>
            <person name="Gonzalez C."/>
            <person name="Grossetete S."/>
            <person name="Guldener U."/>
            <person name="Henrissat B."/>
            <person name="Howlett B.J."/>
            <person name="Kodira C."/>
            <person name="Kretschmer M."/>
            <person name="Lappartient A."/>
            <person name="Leroch M."/>
            <person name="Levis C."/>
            <person name="Mauceli E."/>
            <person name="Neuveglise C."/>
            <person name="Oeser B."/>
            <person name="Pearson M."/>
            <person name="Poulain J."/>
            <person name="Poussereau N."/>
            <person name="Quesneville H."/>
            <person name="Rascle C."/>
            <person name="Schumacher J."/>
            <person name="Segurens B."/>
            <person name="Sexton A."/>
            <person name="Silva E."/>
            <person name="Sirven C."/>
            <person name="Soanes D.M."/>
            <person name="Talbot N.J."/>
            <person name="Templeton M."/>
            <person name="Yandava C."/>
            <person name="Yarden O."/>
            <person name="Zeng Q."/>
            <person name="Rollins J.A."/>
            <person name="Lebrun M.H."/>
            <person name="Dickman M."/>
        </authorList>
    </citation>
    <scope>NUCLEOTIDE SEQUENCE [LARGE SCALE GENOMIC DNA]</scope>
    <source>
        <strain evidence="2">ATCC 18683 / 1980 / Ss-1</strain>
    </source>
</reference>
<organism evidence="1 2">
    <name type="scientific">Sclerotinia sclerotiorum (strain ATCC 18683 / 1980 / Ss-1)</name>
    <name type="common">White mold</name>
    <name type="synonym">Whetzelinia sclerotiorum</name>
    <dbReference type="NCBI Taxonomy" id="665079"/>
    <lineage>
        <taxon>Eukaryota</taxon>
        <taxon>Fungi</taxon>
        <taxon>Dikarya</taxon>
        <taxon>Ascomycota</taxon>
        <taxon>Pezizomycotina</taxon>
        <taxon>Leotiomycetes</taxon>
        <taxon>Helotiales</taxon>
        <taxon>Sclerotiniaceae</taxon>
        <taxon>Sclerotinia</taxon>
    </lineage>
</organism>
<dbReference type="AlphaFoldDB" id="A7ETP7"/>
<evidence type="ECO:0000313" key="1">
    <source>
        <dbReference type="EMBL" id="EDN92839.1"/>
    </source>
</evidence>
<dbReference type="InParanoid" id="A7ETP7"/>
<dbReference type="RefSeq" id="XP_001589940.1">
    <property type="nucleotide sequence ID" value="XM_001589890.1"/>
</dbReference>